<dbReference type="InterPro" id="IPR010235">
    <property type="entry name" value="HepT"/>
</dbReference>
<sequence length="140" mass="16099">MENPLKEKTTKQYQDLQKAIARLKETLALPPTRVHKDATIKRFELCFELAWKLLQSVCRLEGSESVGIRTIIRSAAQLEVIDDPSAWMSLLDARNETVHMYNESVADKVYEQTKNLVPLVEALLRKTEEILTNESIDQTR</sequence>
<comment type="caution">
    <text evidence="1">The sequence shown here is derived from an EMBL/GenBank/DDBJ whole genome shotgun (WGS) entry which is preliminary data.</text>
</comment>
<dbReference type="GO" id="GO:0016740">
    <property type="term" value="F:transferase activity"/>
    <property type="evidence" value="ECO:0007669"/>
    <property type="project" value="UniProtKB-KW"/>
</dbReference>
<keyword evidence="1" id="KW-0808">Transferase</keyword>
<proteinExistence type="predicted"/>
<gene>
    <name evidence="1" type="ORF">UY08_C0010G0016</name>
</gene>
<dbReference type="SUPFAM" id="SSF81593">
    <property type="entry name" value="Nucleotidyltransferase substrate binding subunit/domain"/>
    <property type="match status" value="1"/>
</dbReference>
<evidence type="ECO:0000313" key="2">
    <source>
        <dbReference type="Proteomes" id="UP000034212"/>
    </source>
</evidence>
<organism evidence="1 2">
    <name type="scientific">Candidatus Gottesmanbacteria bacterium GW2011_GWA1_47_8</name>
    <dbReference type="NCBI Taxonomy" id="1618438"/>
    <lineage>
        <taxon>Bacteria</taxon>
        <taxon>Candidatus Gottesmaniibacteriota</taxon>
    </lineage>
</organism>
<reference evidence="1 2" key="1">
    <citation type="journal article" date="2015" name="Nature">
        <title>rRNA introns, odd ribosomes, and small enigmatic genomes across a large radiation of phyla.</title>
        <authorList>
            <person name="Brown C.T."/>
            <person name="Hug L.A."/>
            <person name="Thomas B.C."/>
            <person name="Sharon I."/>
            <person name="Castelle C.J."/>
            <person name="Singh A."/>
            <person name="Wilkins M.J."/>
            <person name="Williams K.H."/>
            <person name="Banfield J.F."/>
        </authorList>
    </citation>
    <scope>NUCLEOTIDE SEQUENCE [LARGE SCALE GENOMIC DNA]</scope>
</reference>
<protein>
    <submittedName>
        <fullName evidence="1">Nucleotidyltransferase substrate binding protein, HI0074 family</fullName>
    </submittedName>
</protein>
<evidence type="ECO:0000313" key="1">
    <source>
        <dbReference type="EMBL" id="KKU80770.1"/>
    </source>
</evidence>
<accession>A0A0G1WEX2</accession>
<name>A0A0G1WEX2_9BACT</name>
<dbReference type="AlphaFoldDB" id="A0A0G1WEX2"/>
<dbReference type="EMBL" id="LCOQ01000010">
    <property type="protein sequence ID" value="KKU80770.1"/>
    <property type="molecule type" value="Genomic_DNA"/>
</dbReference>
<dbReference type="NCBIfam" id="TIGR01987">
    <property type="entry name" value="HI0074"/>
    <property type="match status" value="1"/>
</dbReference>
<dbReference type="Gene3D" id="1.20.120.330">
    <property type="entry name" value="Nucleotidyltransferases domain 2"/>
    <property type="match status" value="1"/>
</dbReference>
<dbReference type="Pfam" id="PF08780">
    <property type="entry name" value="NTase_sub_bind"/>
    <property type="match status" value="1"/>
</dbReference>
<dbReference type="Proteomes" id="UP000034212">
    <property type="component" value="Unassembled WGS sequence"/>
</dbReference>